<sequence length="322" mass="34096">MALCEFDLIRTHFQSAATARDDVRLGIGDDCALLCVPGDRELAVSIDTLVSGVHFFPDTDPYALGHKALAVNLSDLAAMGAEPAWVTLALALPESDSEWLEGFSSGFLSLARRHGVQLVGGDTTRGPLTITVQAHGFVAPGRALRRDAARVGDWIYVTGPLGDAGLALRMLLEGHAGALPESLRRRLERPTPRLAEGRAAVGLAHAAIDLSDGLLADLGHVCRESGVGARLDLHRLPLSELVAQQVRDAAAWDLPLASGDDYELCLTVAPEHGRALEGRFRELGASLHRIGVVEAGSGIRCQLPDGGLLGPLPGGYEHFRNG</sequence>
<dbReference type="EMBL" id="PQCO01000177">
    <property type="protein sequence ID" value="PUE02601.1"/>
    <property type="molecule type" value="Genomic_DNA"/>
</dbReference>
<feature type="binding site" evidence="2">
    <location>
        <position position="209"/>
    </location>
    <ligand>
        <name>Mg(2+)</name>
        <dbReference type="ChEBI" id="CHEBI:18420"/>
        <label>3</label>
    </ligand>
</feature>
<protein>
    <recommendedName>
        <fullName evidence="2">Thiamine-monophosphate kinase</fullName>
        <shortName evidence="2">TMP kinase</shortName>
        <shortName evidence="2">Thiamine-phosphate kinase</shortName>
        <ecNumber evidence="2">2.7.4.16</ecNumber>
    </recommendedName>
</protein>
<dbReference type="CDD" id="cd02194">
    <property type="entry name" value="ThiL"/>
    <property type="match status" value="1"/>
</dbReference>
<dbReference type="PIRSF" id="PIRSF005303">
    <property type="entry name" value="Thiam_monoph_kin"/>
    <property type="match status" value="1"/>
</dbReference>
<feature type="binding site" evidence="2">
    <location>
        <position position="75"/>
    </location>
    <ligand>
        <name>Mg(2+)</name>
        <dbReference type="ChEBI" id="CHEBI:18420"/>
        <label>3</label>
    </ligand>
</feature>
<keyword evidence="2 5" id="KW-0418">Kinase</keyword>
<accession>A0A6N4DWK1</accession>
<feature type="domain" description="PurM-like C-terminal" evidence="4">
    <location>
        <begin position="150"/>
        <end position="301"/>
    </location>
</feature>
<feature type="binding site" evidence="2">
    <location>
        <position position="316"/>
    </location>
    <ligand>
        <name>substrate</name>
    </ligand>
</feature>
<dbReference type="SUPFAM" id="SSF55326">
    <property type="entry name" value="PurM N-terminal domain-like"/>
    <property type="match status" value="1"/>
</dbReference>
<dbReference type="Pfam" id="PF02769">
    <property type="entry name" value="AIRS_C"/>
    <property type="match status" value="1"/>
</dbReference>
<dbReference type="GO" id="GO:0005524">
    <property type="term" value="F:ATP binding"/>
    <property type="evidence" value="ECO:0007669"/>
    <property type="project" value="UniProtKB-UniRule"/>
</dbReference>
<feature type="binding site" evidence="2">
    <location>
        <position position="47"/>
    </location>
    <ligand>
        <name>Mg(2+)</name>
        <dbReference type="ChEBI" id="CHEBI:18420"/>
        <label>1</label>
    </ligand>
</feature>
<feature type="domain" description="PurM-like N-terminal" evidence="3">
    <location>
        <begin position="28"/>
        <end position="138"/>
    </location>
</feature>
<keyword evidence="2" id="KW-0808">Transferase</keyword>
<dbReference type="Gene3D" id="3.90.650.10">
    <property type="entry name" value="PurM-like C-terminal domain"/>
    <property type="match status" value="1"/>
</dbReference>
<dbReference type="UniPathway" id="UPA00060">
    <property type="reaction ID" value="UER00142"/>
</dbReference>
<feature type="binding site" evidence="2">
    <location>
        <position position="146"/>
    </location>
    <ligand>
        <name>ATP</name>
        <dbReference type="ChEBI" id="CHEBI:30616"/>
    </ligand>
</feature>
<dbReference type="InterPro" id="IPR036921">
    <property type="entry name" value="PurM-like_N_sf"/>
</dbReference>
<dbReference type="GO" id="GO:0009228">
    <property type="term" value="P:thiamine biosynthetic process"/>
    <property type="evidence" value="ECO:0007669"/>
    <property type="project" value="UniProtKB-KW"/>
</dbReference>
<keyword evidence="2" id="KW-0479">Metal-binding</keyword>
<proteinExistence type="inferred from homology"/>
<dbReference type="SUPFAM" id="SSF56042">
    <property type="entry name" value="PurM C-terminal domain-like"/>
    <property type="match status" value="1"/>
</dbReference>
<keyword evidence="2" id="KW-0067">ATP-binding</keyword>
<evidence type="ECO:0000313" key="5">
    <source>
        <dbReference type="EMBL" id="PUE02601.1"/>
    </source>
</evidence>
<evidence type="ECO:0000259" key="4">
    <source>
        <dbReference type="Pfam" id="PF02769"/>
    </source>
</evidence>
<dbReference type="AlphaFoldDB" id="A0A6N4DWK1"/>
<feature type="binding site" evidence="2">
    <location>
        <position position="211"/>
    </location>
    <ligand>
        <name>ATP</name>
        <dbReference type="ChEBI" id="CHEBI:30616"/>
    </ligand>
</feature>
<evidence type="ECO:0000259" key="3">
    <source>
        <dbReference type="Pfam" id="PF00586"/>
    </source>
</evidence>
<dbReference type="PANTHER" id="PTHR30270">
    <property type="entry name" value="THIAMINE-MONOPHOSPHATE KINASE"/>
    <property type="match status" value="1"/>
</dbReference>
<evidence type="ECO:0000256" key="1">
    <source>
        <dbReference type="ARBA" id="ARBA00022977"/>
    </source>
</evidence>
<comment type="similarity">
    <text evidence="2">Belongs to the thiamine-monophosphate kinase family.</text>
</comment>
<feature type="binding site" evidence="2">
    <location>
        <position position="30"/>
    </location>
    <ligand>
        <name>Mg(2+)</name>
        <dbReference type="ChEBI" id="CHEBI:18420"/>
        <label>4</label>
    </ligand>
</feature>
<dbReference type="InterPro" id="IPR016188">
    <property type="entry name" value="PurM-like_N"/>
</dbReference>
<name>A0A6N4DWK1_9GAMM</name>
<dbReference type="Gene3D" id="3.30.1330.10">
    <property type="entry name" value="PurM-like, N-terminal domain"/>
    <property type="match status" value="1"/>
</dbReference>
<organism evidence="5 6">
    <name type="scientific">Candidatus Sedimenticola endophacoides</name>
    <dbReference type="NCBI Taxonomy" id="2548426"/>
    <lineage>
        <taxon>Bacteria</taxon>
        <taxon>Pseudomonadati</taxon>
        <taxon>Pseudomonadota</taxon>
        <taxon>Gammaproteobacteria</taxon>
        <taxon>Chromatiales</taxon>
        <taxon>Sedimenticolaceae</taxon>
        <taxon>Sedimenticola</taxon>
    </lineage>
</organism>
<feature type="binding site" evidence="2">
    <location>
        <begin position="121"/>
        <end position="122"/>
    </location>
    <ligand>
        <name>ATP</name>
        <dbReference type="ChEBI" id="CHEBI:30616"/>
    </ligand>
</feature>
<comment type="function">
    <text evidence="2">Catalyzes the ATP-dependent phosphorylation of thiamine-monophosphate (TMP) to form thiamine-pyrophosphate (TPP), the active form of vitamin B1.</text>
</comment>
<gene>
    <name evidence="2 5" type="primary">thiL</name>
    <name evidence="5" type="ORF">C3L24_05845</name>
</gene>
<feature type="binding site" evidence="2">
    <location>
        <position position="122"/>
    </location>
    <ligand>
        <name>Mg(2+)</name>
        <dbReference type="ChEBI" id="CHEBI:18420"/>
        <label>1</label>
    </ligand>
</feature>
<dbReference type="Pfam" id="PF00586">
    <property type="entry name" value="AIRS"/>
    <property type="match status" value="1"/>
</dbReference>
<feature type="binding site" evidence="2">
    <location>
        <position position="47"/>
    </location>
    <ligand>
        <name>Mg(2+)</name>
        <dbReference type="ChEBI" id="CHEBI:18420"/>
        <label>2</label>
    </ligand>
</feature>
<keyword evidence="1 2" id="KW-0784">Thiamine biosynthesis</keyword>
<dbReference type="GO" id="GO:0000287">
    <property type="term" value="F:magnesium ion binding"/>
    <property type="evidence" value="ECO:0007669"/>
    <property type="project" value="UniProtKB-UniRule"/>
</dbReference>
<evidence type="ECO:0000313" key="6">
    <source>
        <dbReference type="Proteomes" id="UP000250928"/>
    </source>
</evidence>
<reference evidence="5 6" key="1">
    <citation type="submission" date="2018-01" db="EMBL/GenBank/DDBJ databases">
        <title>Novel co-symbiosis in the lucinid bivalve Phacoides pectinatus.</title>
        <authorList>
            <person name="Lim S.J."/>
            <person name="Davis B.G."/>
            <person name="Gill D.E."/>
            <person name="Engel A.S."/>
            <person name="Anderson L.C."/>
            <person name="Campbell B.J."/>
        </authorList>
    </citation>
    <scope>NUCLEOTIDE SEQUENCE [LARGE SCALE GENOMIC DNA]</scope>
    <source>
        <strain evidence="5">N3_P5</strain>
    </source>
</reference>
<feature type="binding site" evidence="2">
    <location>
        <position position="260"/>
    </location>
    <ligand>
        <name>substrate</name>
    </ligand>
</feature>
<comment type="miscellaneous">
    <text evidence="2">Reaction mechanism of ThiL seems to utilize a direct, inline transfer of the gamma-phosphate of ATP to TMP rather than a phosphorylated enzyme intermediate.</text>
</comment>
<comment type="caution">
    <text evidence="5">The sequence shown here is derived from an EMBL/GenBank/DDBJ whole genome shotgun (WGS) entry which is preliminary data.</text>
</comment>
<feature type="binding site" evidence="2">
    <location>
        <position position="45"/>
    </location>
    <ligand>
        <name>Mg(2+)</name>
        <dbReference type="ChEBI" id="CHEBI:18420"/>
        <label>4</label>
    </ligand>
</feature>
<feature type="binding site" evidence="2">
    <location>
        <position position="75"/>
    </location>
    <ligand>
        <name>Mg(2+)</name>
        <dbReference type="ChEBI" id="CHEBI:18420"/>
        <label>2</label>
    </ligand>
</feature>
<dbReference type="GO" id="GO:0009030">
    <property type="term" value="F:thiamine-phosphate kinase activity"/>
    <property type="evidence" value="ECO:0007669"/>
    <property type="project" value="UniProtKB-UniRule"/>
</dbReference>
<evidence type="ECO:0000256" key="2">
    <source>
        <dbReference type="HAMAP-Rule" id="MF_02128"/>
    </source>
</evidence>
<dbReference type="InterPro" id="IPR036676">
    <property type="entry name" value="PurM-like_C_sf"/>
</dbReference>
<feature type="binding site" evidence="2">
    <location>
        <position position="212"/>
    </location>
    <ligand>
        <name>Mg(2+)</name>
        <dbReference type="ChEBI" id="CHEBI:18420"/>
        <label>5</label>
    </ligand>
</feature>
<keyword evidence="2" id="KW-0547">Nucleotide-binding</keyword>
<comment type="pathway">
    <text evidence="2">Cofactor biosynthesis; thiamine diphosphate biosynthesis; thiamine diphosphate from thiamine phosphate: step 1/1.</text>
</comment>
<dbReference type="PANTHER" id="PTHR30270:SF0">
    <property type="entry name" value="THIAMINE-MONOPHOSPHATE KINASE"/>
    <property type="match status" value="1"/>
</dbReference>
<dbReference type="InterPro" id="IPR006283">
    <property type="entry name" value="ThiL-like"/>
</dbReference>
<comment type="catalytic activity">
    <reaction evidence="2">
        <text>thiamine phosphate + ATP = thiamine diphosphate + ADP</text>
        <dbReference type="Rhea" id="RHEA:15913"/>
        <dbReference type="ChEBI" id="CHEBI:30616"/>
        <dbReference type="ChEBI" id="CHEBI:37575"/>
        <dbReference type="ChEBI" id="CHEBI:58937"/>
        <dbReference type="ChEBI" id="CHEBI:456216"/>
        <dbReference type="EC" id="2.7.4.16"/>
    </reaction>
</comment>
<dbReference type="GO" id="GO:0009229">
    <property type="term" value="P:thiamine diphosphate biosynthetic process"/>
    <property type="evidence" value="ECO:0007669"/>
    <property type="project" value="UniProtKB-UniRule"/>
</dbReference>
<dbReference type="NCBIfam" id="TIGR01379">
    <property type="entry name" value="thiL"/>
    <property type="match status" value="1"/>
</dbReference>
<keyword evidence="2" id="KW-0460">Magnesium</keyword>
<comment type="caution">
    <text evidence="2">Lacks conserved residue(s) required for the propagation of feature annotation.</text>
</comment>
<feature type="binding site" evidence="2">
    <location>
        <position position="54"/>
    </location>
    <ligand>
        <name>substrate</name>
    </ligand>
</feature>
<dbReference type="Proteomes" id="UP000250928">
    <property type="component" value="Unassembled WGS sequence"/>
</dbReference>
<dbReference type="InterPro" id="IPR010918">
    <property type="entry name" value="PurM-like_C_dom"/>
</dbReference>
<feature type="binding site" evidence="2">
    <location>
        <position position="75"/>
    </location>
    <ligand>
        <name>Mg(2+)</name>
        <dbReference type="ChEBI" id="CHEBI:18420"/>
        <label>4</label>
    </ligand>
</feature>
<dbReference type="EC" id="2.7.4.16" evidence="2"/>
<feature type="binding site" evidence="2">
    <location>
        <position position="30"/>
    </location>
    <ligand>
        <name>Mg(2+)</name>
        <dbReference type="ChEBI" id="CHEBI:18420"/>
        <label>3</label>
    </ligand>
</feature>
<dbReference type="HAMAP" id="MF_02128">
    <property type="entry name" value="TMP_kinase"/>
    <property type="match status" value="1"/>
</dbReference>